<sequence>MHSSIPDIKPFYVYTNRNNLYIKNINEHTEKLANNVHTYCANIDDSRRIHICFIDIHGKLIHLTNEHSHWKKKIICSVFSNIKNIKNMRLYIINNFLNLFIIDKSPISENLFRVSHFNFSPSNYKVFKYHINNIVKDKESIYKLNIDELSNIVLEYKSNPNSSRGYKNNIMVFNTLSRTWVVPNTLLRSSNSDIFFNIKDDLFEYCYSLIYKI</sequence>
<evidence type="ECO:0000313" key="2">
    <source>
        <dbReference type="Proteomes" id="UP000243494"/>
    </source>
</evidence>
<keyword evidence="2" id="KW-1185">Reference proteome</keyword>
<proteinExistence type="predicted"/>
<comment type="caution">
    <text evidence="1">The sequence shown here is derived from an EMBL/GenBank/DDBJ whole genome shotgun (WGS) entry which is preliminary data.</text>
</comment>
<dbReference type="EMBL" id="NOJZ02000013">
    <property type="protein sequence ID" value="RDY23380.1"/>
    <property type="molecule type" value="Genomic_DNA"/>
</dbReference>
<accession>A0A371ISB4</accession>
<gene>
    <name evidence="1" type="ORF">CHF27_008430</name>
</gene>
<dbReference type="OrthoDB" id="1750707at2"/>
<protein>
    <submittedName>
        <fullName evidence="1">Uncharacterized protein</fullName>
    </submittedName>
</protein>
<evidence type="ECO:0000313" key="1">
    <source>
        <dbReference type="EMBL" id="RDY23380.1"/>
    </source>
</evidence>
<dbReference type="AlphaFoldDB" id="A0A371ISB4"/>
<name>A0A371ISB4_9FIRM</name>
<organism evidence="1 2">
    <name type="scientific">Romboutsia maritimum</name>
    <dbReference type="NCBI Taxonomy" id="2020948"/>
    <lineage>
        <taxon>Bacteria</taxon>
        <taxon>Bacillati</taxon>
        <taxon>Bacillota</taxon>
        <taxon>Clostridia</taxon>
        <taxon>Peptostreptococcales</taxon>
        <taxon>Peptostreptococcaceae</taxon>
        <taxon>Romboutsia</taxon>
    </lineage>
</organism>
<reference evidence="1 2" key="1">
    <citation type="journal article" date="2017" name="Genome Announc.">
        <title>Draft Genome Sequence of Romboutsia maritimum sp. nov. Strain CCRI-22766(T), Isolated from Coastal Estuarine Mud.</title>
        <authorList>
            <person name="Maheux A.F."/>
            <person name="Boudreau D.K."/>
            <person name="Berube E."/>
            <person name="Boissinot M."/>
            <person name="Raymond F."/>
            <person name="Brodeur S."/>
            <person name="Corbeil J."/>
            <person name="Brightwell G."/>
            <person name="Broda D."/>
            <person name="Omar R.F."/>
            <person name="Bergeron M.G."/>
        </authorList>
    </citation>
    <scope>NUCLEOTIDE SEQUENCE [LARGE SCALE GENOMIC DNA]</scope>
    <source>
        <strain evidence="1 2">CCRI-22766</strain>
    </source>
</reference>
<dbReference type="Proteomes" id="UP000243494">
    <property type="component" value="Unassembled WGS sequence"/>
</dbReference>
<dbReference type="RefSeq" id="WP_095406626.1">
    <property type="nucleotide sequence ID" value="NZ_NOJZ02000013.1"/>
</dbReference>